<dbReference type="GO" id="GO:0008081">
    <property type="term" value="F:phosphoric diester hydrolase activity"/>
    <property type="evidence" value="ECO:0007669"/>
    <property type="project" value="InterPro"/>
</dbReference>
<dbReference type="GO" id="GO:0006629">
    <property type="term" value="P:lipid metabolic process"/>
    <property type="evidence" value="ECO:0007669"/>
    <property type="project" value="InterPro"/>
</dbReference>
<keyword evidence="1" id="KW-0732">Signal</keyword>
<accession>L0G3E8</accession>
<evidence type="ECO:0000313" key="2">
    <source>
        <dbReference type="EMBL" id="AGA80027.1"/>
    </source>
</evidence>
<dbReference type="Gene3D" id="3.20.20.190">
    <property type="entry name" value="Phosphatidylinositol (PI) phosphodiesterase"/>
    <property type="match status" value="1"/>
</dbReference>
<dbReference type="eggNOG" id="COG0607">
    <property type="taxonomic scope" value="Bacteria"/>
</dbReference>
<sequence>MKNVNLFIAGVILAIAAACAPSQKQEEETKQLNDIQVIGSHNSYKIGIEPKVMAIIANMDSSAAISLEYDHIPLNEQLELGLRNLELDVFHDPVGGRYSQPKALASLDSAGMAHLPFDEAGKLDQAGLKLFHVQDIDFRSHHLLFKDALNELSNWSYAHPDHHPIIILINAKDDSLPQMTPPLPFTAAALDSIDKEIRSVFAPEKLITPDLVRGDHASLEEAVLKEGWPALETVRGRFLFVLDEKQEKNNRYLSVHPNLEDAVLFINVKEGHPAAGFRIINDPVQHHDYIQDLVSKGYMIRTRADAGTKEARNHDYTRFEKAKSSGAQVISTDYYIPSELFESDFKVAFDGNTYERSRP</sequence>
<dbReference type="CDD" id="cd08589">
    <property type="entry name" value="PI-PLCc_SaPLC1_like"/>
    <property type="match status" value="1"/>
</dbReference>
<feature type="signal peptide" evidence="1">
    <location>
        <begin position="1"/>
        <end position="20"/>
    </location>
</feature>
<dbReference type="PROSITE" id="PS51257">
    <property type="entry name" value="PROKAR_LIPOPROTEIN"/>
    <property type="match status" value="1"/>
</dbReference>
<evidence type="ECO:0008006" key="4">
    <source>
        <dbReference type="Google" id="ProtNLM"/>
    </source>
</evidence>
<keyword evidence="3" id="KW-1185">Reference proteome</keyword>
<dbReference type="SUPFAM" id="SSF51695">
    <property type="entry name" value="PLC-like phosphodiesterases"/>
    <property type="match status" value="1"/>
</dbReference>
<proteinExistence type="predicted"/>
<name>L0G3E8_ECHVK</name>
<gene>
    <name evidence="2" type="ordered locus">Echvi_3815</name>
</gene>
<dbReference type="EMBL" id="CP003346">
    <property type="protein sequence ID" value="AGA80027.1"/>
    <property type="molecule type" value="Genomic_DNA"/>
</dbReference>
<feature type="chain" id="PRO_5003942298" description="Phosphoinositide phospholipase C, Ca2+-dependent" evidence="1">
    <location>
        <begin position="21"/>
        <end position="359"/>
    </location>
</feature>
<protein>
    <recommendedName>
        <fullName evidence="4">Phosphoinositide phospholipase C, Ca2+-dependent</fullName>
    </recommendedName>
</protein>
<dbReference type="OrthoDB" id="195526at2"/>
<dbReference type="KEGG" id="evi:Echvi_3815"/>
<dbReference type="PATRIC" id="fig|926556.3.peg.4013"/>
<dbReference type="Pfam" id="PF16670">
    <property type="entry name" value="PI-PLC-C1"/>
    <property type="match status" value="1"/>
</dbReference>
<dbReference type="Proteomes" id="UP000010796">
    <property type="component" value="Chromosome"/>
</dbReference>
<dbReference type="InterPro" id="IPR032075">
    <property type="entry name" value="PI-PLC-C1"/>
</dbReference>
<dbReference type="AlphaFoldDB" id="L0G3E8"/>
<evidence type="ECO:0000313" key="3">
    <source>
        <dbReference type="Proteomes" id="UP000010796"/>
    </source>
</evidence>
<dbReference type="RefSeq" id="WP_015267569.1">
    <property type="nucleotide sequence ID" value="NC_019904.1"/>
</dbReference>
<evidence type="ECO:0000256" key="1">
    <source>
        <dbReference type="SAM" id="SignalP"/>
    </source>
</evidence>
<reference evidence="3" key="1">
    <citation type="submission" date="2012-02" db="EMBL/GenBank/DDBJ databases">
        <title>The complete genome of Echinicola vietnamensis DSM 17526.</title>
        <authorList>
            <person name="Lucas S."/>
            <person name="Copeland A."/>
            <person name="Lapidus A."/>
            <person name="Glavina del Rio T."/>
            <person name="Dalin E."/>
            <person name="Tice H."/>
            <person name="Bruce D."/>
            <person name="Goodwin L."/>
            <person name="Pitluck S."/>
            <person name="Peters L."/>
            <person name="Ovchinnikova G."/>
            <person name="Teshima H."/>
            <person name="Kyrpides N."/>
            <person name="Mavromatis K."/>
            <person name="Ivanova N."/>
            <person name="Brettin T."/>
            <person name="Detter J.C."/>
            <person name="Han C."/>
            <person name="Larimer F."/>
            <person name="Land M."/>
            <person name="Hauser L."/>
            <person name="Markowitz V."/>
            <person name="Cheng J.-F."/>
            <person name="Hugenholtz P."/>
            <person name="Woyke T."/>
            <person name="Wu D."/>
            <person name="Brambilla E."/>
            <person name="Klenk H.-P."/>
            <person name="Eisen J.A."/>
        </authorList>
    </citation>
    <scope>NUCLEOTIDE SEQUENCE [LARGE SCALE GENOMIC DNA]</scope>
    <source>
        <strain evidence="3">DSM 17526 / LMG 23754 / KMM 6221</strain>
    </source>
</reference>
<dbReference type="InterPro" id="IPR017946">
    <property type="entry name" value="PLC-like_Pdiesterase_TIM-brl"/>
</dbReference>
<dbReference type="HOGENOM" id="CLU_045947_0_0_10"/>
<organism evidence="2 3">
    <name type="scientific">Echinicola vietnamensis (strain DSM 17526 / LMG 23754 / KMM 6221)</name>
    <dbReference type="NCBI Taxonomy" id="926556"/>
    <lineage>
        <taxon>Bacteria</taxon>
        <taxon>Pseudomonadati</taxon>
        <taxon>Bacteroidota</taxon>
        <taxon>Cytophagia</taxon>
        <taxon>Cytophagales</taxon>
        <taxon>Cyclobacteriaceae</taxon>
        <taxon>Echinicola</taxon>
    </lineage>
</organism>
<dbReference type="STRING" id="926556.Echvi_3815"/>